<protein>
    <recommendedName>
        <fullName evidence="5">Flp pilus-assembly TadG-like N-terminal domain-containing protein</fullName>
    </recommendedName>
</protein>
<evidence type="ECO:0000256" key="2">
    <source>
        <dbReference type="SAM" id="Phobius"/>
    </source>
</evidence>
<evidence type="ECO:0008006" key="5">
    <source>
        <dbReference type="Google" id="ProtNLM"/>
    </source>
</evidence>
<sequence length="267" mass="28440">MRPDGQGGSVVMERISRSMTTCCLTILIALVLILASGLSWLYYSDWHAGKVDDERRQRAVSSILRQAHKAADDTARSLNASHSSDADRLTDVIWKHTGSPLITYDTSRRAFTARLSKQVMYETAGVIPGGGSDAVRRCLDFTYSRPHGQAWTPKVTVRDDDVCRPATDIGSQSRLAATRIEGIDVRELTRAGVQKALDPAGTLRTLTVKGVARGDGTIAVSVLISSHDGTASQCYRITRSAPAPGPGPGPGPGAAHPSVTEAPTSSC</sequence>
<evidence type="ECO:0000313" key="3">
    <source>
        <dbReference type="EMBL" id="AKJ13377.1"/>
    </source>
</evidence>
<gene>
    <name evidence="3" type="ORF">ABB07_26110</name>
</gene>
<evidence type="ECO:0000313" key="4">
    <source>
        <dbReference type="Proteomes" id="UP000035366"/>
    </source>
</evidence>
<name>A0ABN4GKS1_9ACTN</name>
<reference evidence="3 4" key="1">
    <citation type="journal article" date="2015" name="ISME J.">
        <title>Draft Genome Sequence of Streptomyces incarnatus NRRL8089, which Produces the Nucleoside Antibiotic Sinefungin.</title>
        <authorList>
            <person name="Oshima K."/>
            <person name="Hattori M."/>
            <person name="Shimizu H."/>
            <person name="Fukuda K."/>
            <person name="Nemoto M."/>
            <person name="Inagaki K."/>
            <person name="Tamura T."/>
        </authorList>
    </citation>
    <scope>NUCLEOTIDE SEQUENCE [LARGE SCALE GENOMIC DNA]</scope>
    <source>
        <strain evidence="3 4">NRRL 8089</strain>
    </source>
</reference>
<feature type="transmembrane region" description="Helical" evidence="2">
    <location>
        <begin position="21"/>
        <end position="43"/>
    </location>
</feature>
<keyword evidence="4" id="KW-1185">Reference proteome</keyword>
<evidence type="ECO:0000256" key="1">
    <source>
        <dbReference type="SAM" id="MobiDB-lite"/>
    </source>
</evidence>
<feature type="region of interest" description="Disordered" evidence="1">
    <location>
        <begin position="239"/>
        <end position="267"/>
    </location>
</feature>
<accession>A0ABN4GKS1</accession>
<keyword evidence="2" id="KW-0812">Transmembrane</keyword>
<keyword evidence="2" id="KW-1133">Transmembrane helix</keyword>
<proteinExistence type="predicted"/>
<organism evidence="3 4">
    <name type="scientific">Streptomyces incarnatus</name>
    <dbReference type="NCBI Taxonomy" id="665007"/>
    <lineage>
        <taxon>Bacteria</taxon>
        <taxon>Bacillati</taxon>
        <taxon>Actinomycetota</taxon>
        <taxon>Actinomycetes</taxon>
        <taxon>Kitasatosporales</taxon>
        <taxon>Streptomycetaceae</taxon>
        <taxon>Streptomyces</taxon>
    </lineage>
</organism>
<dbReference type="Proteomes" id="UP000035366">
    <property type="component" value="Chromosome"/>
</dbReference>
<dbReference type="EMBL" id="CP011497">
    <property type="protein sequence ID" value="AKJ13377.1"/>
    <property type="molecule type" value="Genomic_DNA"/>
</dbReference>
<keyword evidence="2" id="KW-0472">Membrane</keyword>
<dbReference type="RefSeq" id="WP_208901048.1">
    <property type="nucleotide sequence ID" value="NZ_CP011497.1"/>
</dbReference>